<proteinExistence type="predicted"/>
<protein>
    <submittedName>
        <fullName evidence="1">Uncharacterized protein</fullName>
    </submittedName>
</protein>
<name>A0A4Y2QP74_ARAVE</name>
<dbReference type="AlphaFoldDB" id="A0A4Y2QP74"/>
<comment type="caution">
    <text evidence="1">The sequence shown here is derived from an EMBL/GenBank/DDBJ whole genome shotgun (WGS) entry which is preliminary data.</text>
</comment>
<keyword evidence="2" id="KW-1185">Reference proteome</keyword>
<organism evidence="1 2">
    <name type="scientific">Araneus ventricosus</name>
    <name type="common">Orbweaver spider</name>
    <name type="synonym">Epeira ventricosa</name>
    <dbReference type="NCBI Taxonomy" id="182803"/>
    <lineage>
        <taxon>Eukaryota</taxon>
        <taxon>Metazoa</taxon>
        <taxon>Ecdysozoa</taxon>
        <taxon>Arthropoda</taxon>
        <taxon>Chelicerata</taxon>
        <taxon>Arachnida</taxon>
        <taxon>Araneae</taxon>
        <taxon>Araneomorphae</taxon>
        <taxon>Entelegynae</taxon>
        <taxon>Araneoidea</taxon>
        <taxon>Araneidae</taxon>
        <taxon>Araneus</taxon>
    </lineage>
</organism>
<sequence length="110" mass="12604">MNRLIQPSSPCHSVLSHPFSWGTDGRSTPSIQNSQVNNMQEYTNPLSRILQTSFLHQHSLSLIPNSRVMKYMRRFDIQPSSQQADSMLTVILHFVYCAQPEQGAWAEKSR</sequence>
<accession>A0A4Y2QP74</accession>
<evidence type="ECO:0000313" key="1">
    <source>
        <dbReference type="EMBL" id="GBN65137.1"/>
    </source>
</evidence>
<evidence type="ECO:0000313" key="2">
    <source>
        <dbReference type="Proteomes" id="UP000499080"/>
    </source>
</evidence>
<reference evidence="1 2" key="1">
    <citation type="journal article" date="2019" name="Sci. Rep.">
        <title>Orb-weaving spider Araneus ventricosus genome elucidates the spidroin gene catalogue.</title>
        <authorList>
            <person name="Kono N."/>
            <person name="Nakamura H."/>
            <person name="Ohtoshi R."/>
            <person name="Moran D.A.P."/>
            <person name="Shinohara A."/>
            <person name="Yoshida Y."/>
            <person name="Fujiwara M."/>
            <person name="Mori M."/>
            <person name="Tomita M."/>
            <person name="Arakawa K."/>
        </authorList>
    </citation>
    <scope>NUCLEOTIDE SEQUENCE [LARGE SCALE GENOMIC DNA]</scope>
</reference>
<dbReference type="EMBL" id="BGPR01014422">
    <property type="protein sequence ID" value="GBN65137.1"/>
    <property type="molecule type" value="Genomic_DNA"/>
</dbReference>
<gene>
    <name evidence="1" type="ORF">AVEN_214911_1</name>
</gene>
<dbReference type="Proteomes" id="UP000499080">
    <property type="component" value="Unassembled WGS sequence"/>
</dbReference>